<proteinExistence type="predicted"/>
<gene>
    <name evidence="2" type="ORF">HNQ03_002671</name>
</gene>
<keyword evidence="1" id="KW-0812">Transmembrane</keyword>
<evidence type="ECO:0000313" key="3">
    <source>
        <dbReference type="Proteomes" id="UP000610746"/>
    </source>
</evidence>
<protein>
    <submittedName>
        <fullName evidence="2">Uncharacterized protein</fullName>
    </submittedName>
</protein>
<evidence type="ECO:0000256" key="1">
    <source>
        <dbReference type="SAM" id="Phobius"/>
    </source>
</evidence>
<keyword evidence="3" id="KW-1185">Reference proteome</keyword>
<keyword evidence="1" id="KW-0472">Membrane</keyword>
<sequence length="249" mass="29357">MNLFYQISTDQYVPLSHDNSYLFAHYDRVHNFIKSRLGGNFKNILAKPIKRNYDVEWFSIFDNLQLENAASRQFALQEYWSFRALLDKELEALSGNPDSDAKNWIELLRKVFNQEDNLIFTNGKDICIIWGWKFENNDNHRPVLRESIKPIEPTSEGIFNEPQDIAIETEDTAIDKEVNLPIEPLEEEAEEELVEEENVVIQEEDNDLFDVEKEKLGFLEFLKEFAAKYWWLLVIILAIIALIYLIKTF</sequence>
<keyword evidence="1" id="KW-1133">Transmembrane helix</keyword>
<comment type="caution">
    <text evidence="2">The sequence shown here is derived from an EMBL/GenBank/DDBJ whole genome shotgun (WGS) entry which is preliminary data.</text>
</comment>
<feature type="transmembrane region" description="Helical" evidence="1">
    <location>
        <begin position="229"/>
        <end position="246"/>
    </location>
</feature>
<reference evidence="2" key="1">
    <citation type="submission" date="2020-05" db="EMBL/GenBank/DDBJ databases">
        <title>Genomic Encyclopedia of Type Strains, Phase IV (KMG-V): Genome sequencing to study the core and pangenomes of soil and plant-associated prokaryotes.</title>
        <authorList>
            <person name="Whitman W."/>
        </authorList>
    </citation>
    <scope>NUCLEOTIDE SEQUENCE</scope>
    <source>
        <strain evidence="2">16F</strain>
    </source>
</reference>
<evidence type="ECO:0000313" key="2">
    <source>
        <dbReference type="EMBL" id="NRS93580.1"/>
    </source>
</evidence>
<organism evidence="2 3">
    <name type="scientific">Frigoriflavimonas asaccharolytica</name>
    <dbReference type="NCBI Taxonomy" id="2735899"/>
    <lineage>
        <taxon>Bacteria</taxon>
        <taxon>Pseudomonadati</taxon>
        <taxon>Bacteroidota</taxon>
        <taxon>Flavobacteriia</taxon>
        <taxon>Flavobacteriales</taxon>
        <taxon>Weeksellaceae</taxon>
        <taxon>Frigoriflavimonas</taxon>
    </lineage>
</organism>
<dbReference type="RefSeq" id="WP_173780132.1">
    <property type="nucleotide sequence ID" value="NZ_JABSNO010000023.1"/>
</dbReference>
<name>A0A8J8GCT4_9FLAO</name>
<dbReference type="AlphaFoldDB" id="A0A8J8GCT4"/>
<accession>A0A8J8GCT4</accession>
<dbReference type="Proteomes" id="UP000610746">
    <property type="component" value="Unassembled WGS sequence"/>
</dbReference>
<dbReference type="EMBL" id="JABSNO010000023">
    <property type="protein sequence ID" value="NRS93580.1"/>
    <property type="molecule type" value="Genomic_DNA"/>
</dbReference>